<evidence type="ECO:0000256" key="5">
    <source>
        <dbReference type="ARBA" id="ARBA00022801"/>
    </source>
</evidence>
<gene>
    <name evidence="15" type="ORF">INT43_005674</name>
</gene>
<sequence length="621" mass="69555">MSIPTNRTHKPKVSSPLAGGDKQTGSEPNSTMVIKSRAGASRHSGKKRNPNSTVSTRNKGKSPLQQRPAIPSAKQKAIRESAEKRFSAQNTSFKWQETLFSERTVDKDTMIEAAKYLQPNGYEEVVEERNLEDWCGYPLCSNARKIVTSKYKISLSERKVFDQTELASYCSIDCLQRSRFYIGQLSDIPLWSRDAATTDVEVIGMDEDISEAIERSTNTSKSRKENEARLKKDYVNTLLSTLGPAPLELKIIEKDATMHTPDHTQSTSGLNGVVGAYDEIEGFRIQFKAKKVSKEEEGLEPTTMILRPQIKENPDIASLSQPLDLNDADAIAENAMETMMMLKNMNLDEVEDSSAQLDMLTSFTQGEATQVEAEKASPIAQISNDSAENTSKQDKTVDEAVKDSGTGTDNTPESTIESHQNADKDIDLEQIITVMVPSEVARKVKQAKKIKAKKEKNSNVLQMSFFGKMWTLMDRMVTRMTRSYLRNLEQKDEAGIGAVGDADYQYHSEDYHLRKHIFSEKVMETFGLIRQQLGLDISIENDILELIRTLEISDSSMGMLDSVEMYMVTLIIAKAIMDALPETQDLFQDGKKAIQYQSCCETIGTSKEEIDACVRVLRVSY</sequence>
<dbReference type="InterPro" id="IPR007308">
    <property type="entry name" value="Rtr1/RPAP2_dom"/>
</dbReference>
<dbReference type="GO" id="GO:0005737">
    <property type="term" value="C:cytoplasm"/>
    <property type="evidence" value="ECO:0007669"/>
    <property type="project" value="TreeGrafter"/>
</dbReference>
<evidence type="ECO:0000256" key="3">
    <source>
        <dbReference type="ARBA" id="ARBA00022723"/>
    </source>
</evidence>
<dbReference type="InterPro" id="IPR038534">
    <property type="entry name" value="Rtr1/RPAP2_sf"/>
</dbReference>
<evidence type="ECO:0000256" key="13">
    <source>
        <dbReference type="SAM" id="MobiDB-lite"/>
    </source>
</evidence>
<evidence type="ECO:0000256" key="11">
    <source>
        <dbReference type="PROSITE-ProRule" id="PRU00812"/>
    </source>
</evidence>
<dbReference type="InterPro" id="IPR039693">
    <property type="entry name" value="Rtr1/RPAP2"/>
</dbReference>
<comment type="subcellular location">
    <subcellularLocation>
        <location evidence="1 12">Nucleus</location>
    </subcellularLocation>
</comment>
<dbReference type="PANTHER" id="PTHR14732">
    <property type="entry name" value="RNA POLYMERASE II SUBUNIT B1 CTD PHOSPHATASE RPAP2-RELATED"/>
    <property type="match status" value="1"/>
</dbReference>
<evidence type="ECO:0000256" key="1">
    <source>
        <dbReference type="ARBA" id="ARBA00004123"/>
    </source>
</evidence>
<evidence type="ECO:0000256" key="7">
    <source>
        <dbReference type="ARBA" id="ARBA00022912"/>
    </source>
</evidence>
<dbReference type="GO" id="GO:0008270">
    <property type="term" value="F:zinc ion binding"/>
    <property type="evidence" value="ECO:0007669"/>
    <property type="project" value="UniProtKB-KW"/>
</dbReference>
<feature type="region of interest" description="Disordered" evidence="13">
    <location>
        <begin position="368"/>
        <end position="422"/>
    </location>
</feature>
<organism evidence="15 16">
    <name type="scientific">Mortierella isabellina</name>
    <name type="common">Filamentous fungus</name>
    <name type="synonym">Umbelopsis isabellina</name>
    <dbReference type="NCBI Taxonomy" id="91625"/>
    <lineage>
        <taxon>Eukaryota</taxon>
        <taxon>Fungi</taxon>
        <taxon>Fungi incertae sedis</taxon>
        <taxon>Mucoromycota</taxon>
        <taxon>Mucoromycotina</taxon>
        <taxon>Umbelopsidomycetes</taxon>
        <taxon>Umbelopsidales</taxon>
        <taxon>Umbelopsidaceae</taxon>
        <taxon>Umbelopsis</taxon>
    </lineage>
</organism>
<feature type="domain" description="RTR1-type" evidence="14">
    <location>
        <begin position="112"/>
        <end position="194"/>
    </location>
</feature>
<comment type="catalytic activity">
    <reaction evidence="10 12">
        <text>O-phospho-L-threonyl-[protein] + H2O = L-threonyl-[protein] + phosphate</text>
        <dbReference type="Rhea" id="RHEA:47004"/>
        <dbReference type="Rhea" id="RHEA-COMP:11060"/>
        <dbReference type="Rhea" id="RHEA-COMP:11605"/>
        <dbReference type="ChEBI" id="CHEBI:15377"/>
        <dbReference type="ChEBI" id="CHEBI:30013"/>
        <dbReference type="ChEBI" id="CHEBI:43474"/>
        <dbReference type="ChEBI" id="CHEBI:61977"/>
        <dbReference type="EC" id="3.1.3.16"/>
    </reaction>
</comment>
<keyword evidence="8 12" id="KW-0539">Nucleus</keyword>
<keyword evidence="4 12" id="KW-0863">Zinc-finger</keyword>
<protein>
    <recommendedName>
        <fullName evidence="12">RNA polymerase II subunit B1 CTD phosphatase RPAP2 homolog</fullName>
        <ecNumber evidence="12">3.1.3.16</ecNumber>
    </recommendedName>
</protein>
<dbReference type="AlphaFoldDB" id="A0A8H7PN24"/>
<feature type="compositionally biased region" description="Polar residues" evidence="13">
    <location>
        <begin position="23"/>
        <end position="33"/>
    </location>
</feature>
<dbReference type="PANTHER" id="PTHR14732:SF0">
    <property type="entry name" value="RNA POLYMERASE II SUBUNIT B1 CTD PHOSPHATASE RPAP2-RELATED"/>
    <property type="match status" value="1"/>
</dbReference>
<name>A0A8H7PN24_MORIS</name>
<evidence type="ECO:0000256" key="9">
    <source>
        <dbReference type="ARBA" id="ARBA00047761"/>
    </source>
</evidence>
<comment type="catalytic activity">
    <reaction evidence="9 12">
        <text>O-phospho-L-seryl-[protein] + H2O = L-seryl-[protein] + phosphate</text>
        <dbReference type="Rhea" id="RHEA:20629"/>
        <dbReference type="Rhea" id="RHEA-COMP:9863"/>
        <dbReference type="Rhea" id="RHEA-COMP:11604"/>
        <dbReference type="ChEBI" id="CHEBI:15377"/>
        <dbReference type="ChEBI" id="CHEBI:29999"/>
        <dbReference type="ChEBI" id="CHEBI:43474"/>
        <dbReference type="ChEBI" id="CHEBI:83421"/>
        <dbReference type="EC" id="3.1.3.16"/>
    </reaction>
</comment>
<keyword evidence="5 12" id="KW-0378">Hydrolase</keyword>
<evidence type="ECO:0000256" key="10">
    <source>
        <dbReference type="ARBA" id="ARBA00048336"/>
    </source>
</evidence>
<dbReference type="PROSITE" id="PS51479">
    <property type="entry name" value="ZF_RTR1"/>
    <property type="match status" value="1"/>
</dbReference>
<dbReference type="OrthoDB" id="2590500at2759"/>
<dbReference type="GO" id="GO:0043175">
    <property type="term" value="F:RNA polymerase core enzyme binding"/>
    <property type="evidence" value="ECO:0007669"/>
    <property type="project" value="UniProtKB-UniRule"/>
</dbReference>
<dbReference type="Pfam" id="PF04181">
    <property type="entry name" value="RPAP2_Rtr1"/>
    <property type="match status" value="1"/>
</dbReference>
<keyword evidence="6 12" id="KW-0862">Zinc</keyword>
<dbReference type="Gene3D" id="1.25.40.820">
    <property type="match status" value="1"/>
</dbReference>
<dbReference type="GO" id="GO:0008420">
    <property type="term" value="F:RNA polymerase II CTD heptapeptide repeat phosphatase activity"/>
    <property type="evidence" value="ECO:0007669"/>
    <property type="project" value="UniProtKB-UniRule"/>
</dbReference>
<reference evidence="15" key="1">
    <citation type="submission" date="2020-12" db="EMBL/GenBank/DDBJ databases">
        <title>Metabolic potential, ecology and presence of endohyphal bacteria is reflected in genomic diversity of Mucoromycotina.</title>
        <authorList>
            <person name="Muszewska A."/>
            <person name="Okrasinska A."/>
            <person name="Steczkiewicz K."/>
            <person name="Drgas O."/>
            <person name="Orlowska M."/>
            <person name="Perlinska-Lenart U."/>
            <person name="Aleksandrzak-Piekarczyk T."/>
            <person name="Szatraj K."/>
            <person name="Zielenkiewicz U."/>
            <person name="Pilsyk S."/>
            <person name="Malc E."/>
            <person name="Mieczkowski P."/>
            <person name="Kruszewska J.S."/>
            <person name="Biernat P."/>
            <person name="Pawlowska J."/>
        </authorList>
    </citation>
    <scope>NUCLEOTIDE SEQUENCE</scope>
    <source>
        <strain evidence="15">WA0000067209</strain>
    </source>
</reference>
<comment type="caution">
    <text evidence="15">The sequence shown here is derived from an EMBL/GenBank/DDBJ whole genome shotgun (WGS) entry which is preliminary data.</text>
</comment>
<proteinExistence type="inferred from homology"/>
<dbReference type="EC" id="3.1.3.16" evidence="12"/>
<keyword evidence="3 12" id="KW-0479">Metal-binding</keyword>
<evidence type="ECO:0000256" key="4">
    <source>
        <dbReference type="ARBA" id="ARBA00022771"/>
    </source>
</evidence>
<dbReference type="GO" id="GO:0005634">
    <property type="term" value="C:nucleus"/>
    <property type="evidence" value="ECO:0007669"/>
    <property type="project" value="UniProtKB-SubCell"/>
</dbReference>
<evidence type="ECO:0000313" key="16">
    <source>
        <dbReference type="Proteomes" id="UP000654370"/>
    </source>
</evidence>
<keyword evidence="7 12" id="KW-0904">Protein phosphatase</keyword>
<feature type="compositionally biased region" description="Polar residues" evidence="13">
    <location>
        <begin position="380"/>
        <end position="390"/>
    </location>
</feature>
<keyword evidence="16" id="KW-1185">Reference proteome</keyword>
<comment type="function">
    <text evidence="12">Putative RNA polymerase II subunit B1 C-terminal domain (CTD) phosphatase involved in RNA polymerase II transcription regulation.</text>
</comment>
<dbReference type="EMBL" id="JAEPQZ010000010">
    <property type="protein sequence ID" value="KAG2176434.1"/>
    <property type="molecule type" value="Genomic_DNA"/>
</dbReference>
<feature type="compositionally biased region" description="Polar residues" evidence="13">
    <location>
        <begin position="405"/>
        <end position="419"/>
    </location>
</feature>
<evidence type="ECO:0000256" key="2">
    <source>
        <dbReference type="ARBA" id="ARBA00005676"/>
    </source>
</evidence>
<feature type="region of interest" description="Disordered" evidence="13">
    <location>
        <begin position="1"/>
        <end position="83"/>
    </location>
</feature>
<evidence type="ECO:0000256" key="8">
    <source>
        <dbReference type="ARBA" id="ARBA00023242"/>
    </source>
</evidence>
<evidence type="ECO:0000259" key="14">
    <source>
        <dbReference type="PROSITE" id="PS51479"/>
    </source>
</evidence>
<evidence type="ECO:0000256" key="6">
    <source>
        <dbReference type="ARBA" id="ARBA00022833"/>
    </source>
</evidence>
<evidence type="ECO:0000313" key="15">
    <source>
        <dbReference type="EMBL" id="KAG2176434.1"/>
    </source>
</evidence>
<feature type="compositionally biased region" description="Basic and acidic residues" evidence="13">
    <location>
        <begin position="391"/>
        <end position="402"/>
    </location>
</feature>
<evidence type="ECO:0000256" key="12">
    <source>
        <dbReference type="RuleBase" id="RU367080"/>
    </source>
</evidence>
<comment type="similarity">
    <text evidence="2 11 12">Belongs to the RPAP2 family.</text>
</comment>
<dbReference type="Proteomes" id="UP000654370">
    <property type="component" value="Unassembled WGS sequence"/>
</dbReference>
<accession>A0A8H7PN24</accession>